<dbReference type="RefSeq" id="WP_059066281.1">
    <property type="nucleotide sequence ID" value="NZ_JAOQJX010000004.1"/>
</dbReference>
<sequence length="214" mass="24689">MITYYEELDEEEQDRLKNVIQTLYRQTFLLERKFDKRTGRMAVSGEYRTAGRHFTFLKEYFAVAGITLQENVHMGLFYIQGETLWGEKLPRLATIYLLVLKLLYDEQMAAVSSSSSVCVTMGMLNGKAGEFHVLPALPSPTEMRRTIALLKKYQIIEPMDVLEELNENTRFMIYPSIHAVLLGDDVRELLSTFSEEEYSGEEAVVQSTFEDMPE</sequence>
<organism evidence="1 2">
    <name type="scientific">Faecalicatena acetigenes</name>
    <dbReference type="NCBI Taxonomy" id="2981790"/>
    <lineage>
        <taxon>Bacteria</taxon>
        <taxon>Bacillati</taxon>
        <taxon>Bacillota</taxon>
        <taxon>Clostridia</taxon>
        <taxon>Lachnospirales</taxon>
        <taxon>Lachnospiraceae</taxon>
        <taxon>Faecalicatena</taxon>
    </lineage>
</organism>
<dbReference type="InterPro" id="IPR025449">
    <property type="entry name" value="JetB"/>
</dbReference>
<proteinExistence type="predicted"/>
<evidence type="ECO:0000313" key="2">
    <source>
        <dbReference type="Proteomes" id="UP001652394"/>
    </source>
</evidence>
<keyword evidence="2" id="KW-1185">Reference proteome</keyword>
<protein>
    <submittedName>
        <fullName evidence="1">DUF4194 domain-containing protein</fullName>
    </submittedName>
</protein>
<gene>
    <name evidence="1" type="ORF">OCV51_04310</name>
</gene>
<comment type="caution">
    <text evidence="1">The sequence shown here is derived from an EMBL/GenBank/DDBJ whole genome shotgun (WGS) entry which is preliminary data.</text>
</comment>
<accession>A0ABT2TAJ1</accession>
<dbReference type="Pfam" id="PF13835">
    <property type="entry name" value="DUF4194"/>
    <property type="match status" value="1"/>
</dbReference>
<dbReference type="EMBL" id="JAOQJX010000004">
    <property type="protein sequence ID" value="MCU6746892.1"/>
    <property type="molecule type" value="Genomic_DNA"/>
</dbReference>
<evidence type="ECO:0000313" key="1">
    <source>
        <dbReference type="EMBL" id="MCU6746892.1"/>
    </source>
</evidence>
<dbReference type="Proteomes" id="UP001652394">
    <property type="component" value="Unassembled WGS sequence"/>
</dbReference>
<reference evidence="1 2" key="1">
    <citation type="journal article" date="2021" name="ISME Commun">
        <title>Automated analysis of genomic sequences facilitates high-throughput and comprehensive description of bacteria.</title>
        <authorList>
            <person name="Hitch T.C.A."/>
        </authorList>
    </citation>
    <scope>NUCLEOTIDE SEQUENCE [LARGE SCALE GENOMIC DNA]</scope>
    <source>
        <strain evidence="1 2">H2_18</strain>
    </source>
</reference>
<name>A0ABT2TAJ1_9FIRM</name>